<accession>A0A1S2YPF6</accession>
<dbReference type="GeneID" id="101504731"/>
<dbReference type="OrthoDB" id="5835136at2759"/>
<dbReference type="PANTHER" id="PTHR12289:SF68">
    <property type="entry name" value="METAXIN"/>
    <property type="match status" value="1"/>
</dbReference>
<evidence type="ECO:0000256" key="2">
    <source>
        <dbReference type="SAM" id="Phobius"/>
    </source>
</evidence>
<feature type="domain" description="Metaxin glutathione S-transferase" evidence="3">
    <location>
        <begin position="168"/>
        <end position="230"/>
    </location>
</feature>
<organism evidence="5 6">
    <name type="scientific">Cicer arietinum</name>
    <name type="common">Chickpea</name>
    <name type="synonym">Garbanzo</name>
    <dbReference type="NCBI Taxonomy" id="3827"/>
    <lineage>
        <taxon>Eukaryota</taxon>
        <taxon>Viridiplantae</taxon>
        <taxon>Streptophyta</taxon>
        <taxon>Embryophyta</taxon>
        <taxon>Tracheophyta</taxon>
        <taxon>Spermatophyta</taxon>
        <taxon>Magnoliopsida</taxon>
        <taxon>eudicotyledons</taxon>
        <taxon>Gunneridae</taxon>
        <taxon>Pentapetalae</taxon>
        <taxon>rosids</taxon>
        <taxon>fabids</taxon>
        <taxon>Fabales</taxon>
        <taxon>Fabaceae</taxon>
        <taxon>Papilionoideae</taxon>
        <taxon>50 kb inversion clade</taxon>
        <taxon>NPAAA clade</taxon>
        <taxon>Hologalegina</taxon>
        <taxon>IRL clade</taxon>
        <taxon>Cicereae</taxon>
        <taxon>Cicer</taxon>
    </lineage>
</organism>
<feature type="domain" description="Thioredoxin-like fold" evidence="4">
    <location>
        <begin position="23"/>
        <end position="115"/>
    </location>
</feature>
<dbReference type="AlphaFoldDB" id="A0A1S2YPF6"/>
<gene>
    <name evidence="6" type="primary">LOC101504731</name>
</gene>
<dbReference type="GO" id="GO:0006626">
    <property type="term" value="P:protein targeting to mitochondrion"/>
    <property type="evidence" value="ECO:0007669"/>
    <property type="project" value="TreeGrafter"/>
</dbReference>
<dbReference type="InterPro" id="IPR033468">
    <property type="entry name" value="Metaxin_GST"/>
</dbReference>
<dbReference type="STRING" id="3827.A0A1S2YPF6"/>
<dbReference type="Pfam" id="PF17172">
    <property type="entry name" value="GST_N_4"/>
    <property type="match status" value="1"/>
</dbReference>
<feature type="region of interest" description="Disordered" evidence="1">
    <location>
        <begin position="235"/>
        <end position="281"/>
    </location>
</feature>
<reference evidence="5" key="1">
    <citation type="journal article" date="2013" name="Nat. Biotechnol.">
        <title>Draft genome sequence of chickpea (Cicer arietinum) provides a resource for trait improvement.</title>
        <authorList>
            <person name="Varshney R.K."/>
            <person name="Song C."/>
            <person name="Saxena R.K."/>
            <person name="Azam S."/>
            <person name="Yu S."/>
            <person name="Sharpe A.G."/>
            <person name="Cannon S."/>
            <person name="Baek J."/>
            <person name="Rosen B.D."/>
            <person name="Tar'an B."/>
            <person name="Millan T."/>
            <person name="Zhang X."/>
            <person name="Ramsay L.D."/>
            <person name="Iwata A."/>
            <person name="Wang Y."/>
            <person name="Nelson W."/>
            <person name="Farmer A.D."/>
            <person name="Gaur P.M."/>
            <person name="Soderlund C."/>
            <person name="Penmetsa R.V."/>
            <person name="Xu C."/>
            <person name="Bharti A.K."/>
            <person name="He W."/>
            <person name="Winter P."/>
            <person name="Zhao S."/>
            <person name="Hane J.K."/>
            <person name="Carrasquilla-Garcia N."/>
            <person name="Condie J.A."/>
            <person name="Upadhyaya H.D."/>
            <person name="Luo M.C."/>
            <person name="Thudi M."/>
            <person name="Gowda C.L."/>
            <person name="Singh N.P."/>
            <person name="Lichtenzveig J."/>
            <person name="Gali K.K."/>
            <person name="Rubio J."/>
            <person name="Nadarajan N."/>
            <person name="Dolezel J."/>
            <person name="Bansal K.C."/>
            <person name="Xu X."/>
            <person name="Edwards D."/>
            <person name="Zhang G."/>
            <person name="Kahl G."/>
            <person name="Gil J."/>
            <person name="Singh K.B."/>
            <person name="Datta S.K."/>
            <person name="Jackson S.A."/>
            <person name="Wang J."/>
            <person name="Cook D.R."/>
        </authorList>
    </citation>
    <scope>NUCLEOTIDE SEQUENCE [LARGE SCALE GENOMIC DNA]</scope>
    <source>
        <strain evidence="5">cv. CDC Frontier</strain>
    </source>
</reference>
<dbReference type="RefSeq" id="XP_004507885.1">
    <property type="nucleotide sequence ID" value="XM_004507828.3"/>
</dbReference>
<feature type="compositionally biased region" description="Polar residues" evidence="1">
    <location>
        <begin position="240"/>
        <end position="252"/>
    </location>
</feature>
<reference evidence="6" key="2">
    <citation type="submission" date="2025-08" db="UniProtKB">
        <authorList>
            <consortium name="RefSeq"/>
        </authorList>
    </citation>
    <scope>IDENTIFICATION</scope>
    <source>
        <tissue evidence="6">Etiolated seedlings</tissue>
    </source>
</reference>
<evidence type="ECO:0000259" key="4">
    <source>
        <dbReference type="Pfam" id="PF17172"/>
    </source>
</evidence>
<dbReference type="PANTHER" id="PTHR12289">
    <property type="entry name" value="METAXIN RELATED"/>
    <property type="match status" value="1"/>
</dbReference>
<dbReference type="PaxDb" id="3827-XP_004507885.1"/>
<dbReference type="Proteomes" id="UP000087171">
    <property type="component" value="Chromosome Ca7"/>
</dbReference>
<evidence type="ECO:0000259" key="3">
    <source>
        <dbReference type="Pfam" id="PF17171"/>
    </source>
</evidence>
<feature type="compositionally biased region" description="Low complexity" evidence="1">
    <location>
        <begin position="253"/>
        <end position="264"/>
    </location>
</feature>
<keyword evidence="5" id="KW-1185">Reference proteome</keyword>
<feature type="transmembrane region" description="Helical" evidence="2">
    <location>
        <begin position="288"/>
        <end position="306"/>
    </location>
</feature>
<sequence length="323" mass="36429">MAEVNNNTLVVRKPCFDLPTGCPQCLSAYIYLHFAQIPFQLKFHLNHPHSDKIPYFEFGDNVAYNNENEGIIECLKKDVGVVDLDSEVSSLPNWISIKAIITTWLDEALAFELWVGCEGSSAYSIYYSDLPWPIGKVLSWKKSRWLKLKHGITDDNADVKKEEIYGRASSAYEALSKLVGEKNYLFEDSPSSLDAIFLAHGLVVLQALPESSTLRIKFLEHDNLVRYVKKCKTGLKEGGTSPSSSPQFHTDASSSGSRSQSTPRSKSKSRPKREKTEEEKTLKRKGRYFLAAQLIAVVVFVTLMTFDYAEVEELDHVDEGHDH</sequence>
<evidence type="ECO:0000256" key="1">
    <source>
        <dbReference type="SAM" id="MobiDB-lite"/>
    </source>
</evidence>
<dbReference type="InterPro" id="IPR050931">
    <property type="entry name" value="Mito_Protein_Transport_Metaxin"/>
</dbReference>
<proteinExistence type="predicted"/>
<keyword evidence="2" id="KW-0812">Transmembrane</keyword>
<dbReference type="GO" id="GO:0005741">
    <property type="term" value="C:mitochondrial outer membrane"/>
    <property type="evidence" value="ECO:0007669"/>
    <property type="project" value="TreeGrafter"/>
</dbReference>
<dbReference type="InterPro" id="IPR012336">
    <property type="entry name" value="Thioredoxin-like_fold"/>
</dbReference>
<dbReference type="KEGG" id="cam:101504731"/>
<dbReference type="CDD" id="cd03193">
    <property type="entry name" value="GST_C_Metaxin"/>
    <property type="match status" value="1"/>
</dbReference>
<name>A0A1S2YPF6_CICAR</name>
<dbReference type="eggNOG" id="KOG3028">
    <property type="taxonomic scope" value="Eukaryota"/>
</dbReference>
<protein>
    <submittedName>
        <fullName evidence="6">Mitochondrial outer membrane import complex protein METAXIN</fullName>
    </submittedName>
</protein>
<keyword evidence="2" id="KW-0472">Membrane</keyword>
<keyword evidence="2" id="KW-1133">Transmembrane helix</keyword>
<evidence type="ECO:0000313" key="5">
    <source>
        <dbReference type="Proteomes" id="UP000087171"/>
    </source>
</evidence>
<evidence type="ECO:0000313" key="6">
    <source>
        <dbReference type="RefSeq" id="XP_004507885.1"/>
    </source>
</evidence>
<dbReference type="Pfam" id="PF17171">
    <property type="entry name" value="GST_C_6"/>
    <property type="match status" value="1"/>
</dbReference>